<dbReference type="GO" id="GO:0045820">
    <property type="term" value="P:negative regulation of glycolytic process"/>
    <property type="evidence" value="ECO:0007669"/>
    <property type="project" value="TreeGrafter"/>
</dbReference>
<dbReference type="EMBL" id="CANTUO010000002">
    <property type="protein sequence ID" value="CAI5757777.1"/>
    <property type="molecule type" value="Genomic_DNA"/>
</dbReference>
<dbReference type="Proteomes" id="UP001152885">
    <property type="component" value="Unassembled WGS sequence"/>
</dbReference>
<dbReference type="SMART" id="SM00855">
    <property type="entry name" value="PGAM"/>
    <property type="match status" value="1"/>
</dbReference>
<evidence type="ECO:0008006" key="6">
    <source>
        <dbReference type="Google" id="ProtNLM"/>
    </source>
</evidence>
<dbReference type="OrthoDB" id="354304at2759"/>
<keyword evidence="5" id="KW-1185">Reference proteome</keyword>
<feature type="binding site" evidence="3">
    <location>
        <position position="71"/>
    </location>
    <ligand>
        <name>substrate</name>
    </ligand>
</feature>
<dbReference type="PANTHER" id="PTHR46517">
    <property type="entry name" value="FRUCTOSE-2,6-BISPHOSPHATASE TIGAR"/>
    <property type="match status" value="1"/>
</dbReference>
<feature type="active site" description="Proton donor/acceptor" evidence="2">
    <location>
        <position position="95"/>
    </location>
</feature>
<keyword evidence="1" id="KW-0378">Hydrolase</keyword>
<dbReference type="InterPro" id="IPR001345">
    <property type="entry name" value="PG/BPGM_mutase_AS"/>
</dbReference>
<accession>A0A9W4X9W9</accession>
<dbReference type="InterPro" id="IPR013078">
    <property type="entry name" value="His_Pase_superF_clade-1"/>
</dbReference>
<evidence type="ECO:0000313" key="4">
    <source>
        <dbReference type="EMBL" id="CAI5757777.1"/>
    </source>
</evidence>
<dbReference type="SUPFAM" id="SSF53254">
    <property type="entry name" value="Phosphoglycerate mutase-like"/>
    <property type="match status" value="1"/>
</dbReference>
<dbReference type="CDD" id="cd07067">
    <property type="entry name" value="HP_PGM_like"/>
    <property type="match status" value="1"/>
</dbReference>
<evidence type="ECO:0000313" key="5">
    <source>
        <dbReference type="Proteomes" id="UP001152885"/>
    </source>
</evidence>
<reference evidence="4" key="1">
    <citation type="submission" date="2022-12" db="EMBL/GenBank/DDBJ databases">
        <authorList>
            <person name="Brejova B."/>
        </authorList>
    </citation>
    <scope>NUCLEOTIDE SEQUENCE</scope>
</reference>
<feature type="active site" description="Tele-phosphohistidine intermediate" evidence="2">
    <location>
        <position position="22"/>
    </location>
</feature>
<dbReference type="AlphaFoldDB" id="A0A9W4X9W9"/>
<protein>
    <recommendedName>
        <fullName evidence="6">Phosphoglycerate mutase</fullName>
    </recommendedName>
</protein>
<evidence type="ECO:0000256" key="3">
    <source>
        <dbReference type="PIRSR" id="PIRSR613078-2"/>
    </source>
</evidence>
<dbReference type="Pfam" id="PF00300">
    <property type="entry name" value="His_Phos_1"/>
    <property type="match status" value="1"/>
</dbReference>
<sequence length="222" mass="25609">MTIVEVLENSDSNIIRIFIVRHGQTDHNKLKILQGHLDISLNSTGEKQAKILAKHFESIPIDYFISSDLKRCKETLEPVLEIQPKDVKYTSNLRERNMGKVQGMYLKDALATYGENFRNLGETEIEFTKRVEYEWNKLLDTDYKNIFLCTHGGVITRLANYLNKDLGYKLNHGLDESKLRVPFNTSITVVDYKRTTQEGLIVDFGNTLHLGGQFEVKDQLLR</sequence>
<comment type="caution">
    <text evidence="4">The sequence shown here is derived from an EMBL/GenBank/DDBJ whole genome shotgun (WGS) entry which is preliminary data.</text>
</comment>
<proteinExistence type="predicted"/>
<dbReference type="GO" id="GO:0005829">
    <property type="term" value="C:cytosol"/>
    <property type="evidence" value="ECO:0007669"/>
    <property type="project" value="TreeGrafter"/>
</dbReference>
<dbReference type="GO" id="GO:0043456">
    <property type="term" value="P:regulation of pentose-phosphate shunt"/>
    <property type="evidence" value="ECO:0007669"/>
    <property type="project" value="TreeGrafter"/>
</dbReference>
<name>A0A9W4X9W9_9ASCO</name>
<evidence type="ECO:0000256" key="1">
    <source>
        <dbReference type="ARBA" id="ARBA00022801"/>
    </source>
</evidence>
<dbReference type="GO" id="GO:0004331">
    <property type="term" value="F:fructose-2,6-bisphosphate 2-phosphatase activity"/>
    <property type="evidence" value="ECO:0007669"/>
    <property type="project" value="TreeGrafter"/>
</dbReference>
<dbReference type="PROSITE" id="PS00175">
    <property type="entry name" value="PG_MUTASE"/>
    <property type="match status" value="1"/>
</dbReference>
<evidence type="ECO:0000256" key="2">
    <source>
        <dbReference type="PIRSR" id="PIRSR613078-1"/>
    </source>
</evidence>
<gene>
    <name evidence="4" type="ORF">CANVERA_P2290</name>
</gene>
<organism evidence="4 5">
    <name type="scientific">Candida verbasci</name>
    <dbReference type="NCBI Taxonomy" id="1227364"/>
    <lineage>
        <taxon>Eukaryota</taxon>
        <taxon>Fungi</taxon>
        <taxon>Dikarya</taxon>
        <taxon>Ascomycota</taxon>
        <taxon>Saccharomycotina</taxon>
        <taxon>Pichiomycetes</taxon>
        <taxon>Debaryomycetaceae</taxon>
        <taxon>Candida/Lodderomyces clade</taxon>
        <taxon>Candida</taxon>
    </lineage>
</organism>
<dbReference type="InterPro" id="IPR029033">
    <property type="entry name" value="His_PPase_superfam"/>
</dbReference>
<dbReference type="InterPro" id="IPR051695">
    <property type="entry name" value="Phosphoglycerate_Mutase"/>
</dbReference>
<feature type="binding site" evidence="3">
    <location>
        <begin position="21"/>
        <end position="28"/>
    </location>
    <ligand>
        <name>substrate</name>
    </ligand>
</feature>
<dbReference type="Gene3D" id="3.40.50.1240">
    <property type="entry name" value="Phosphoglycerate mutase-like"/>
    <property type="match status" value="1"/>
</dbReference>
<dbReference type="PANTHER" id="PTHR46517:SF1">
    <property type="entry name" value="FRUCTOSE-2,6-BISPHOSPHATASE TIGAR"/>
    <property type="match status" value="1"/>
</dbReference>